<dbReference type="GO" id="GO:1990133">
    <property type="term" value="C:molybdopterin adenylyltransferase complex"/>
    <property type="evidence" value="ECO:0007669"/>
    <property type="project" value="TreeGrafter"/>
</dbReference>
<dbReference type="Proteomes" id="UP000002943">
    <property type="component" value="Unassembled WGS sequence"/>
</dbReference>
<accession>E3BLD9</accession>
<dbReference type="GO" id="GO:0006777">
    <property type="term" value="P:Mo-molybdopterin cofactor biosynthetic process"/>
    <property type="evidence" value="ECO:0007669"/>
    <property type="project" value="UniProtKB-KW"/>
</dbReference>
<sequence>MIQVLFFGQTRDLIGVDELSLSGKFLTVEDIRVELSKRPGKWALALNKETTLFAVNQTMVSSEHAVREGDEVAFFPPVTGG</sequence>
<keyword evidence="2" id="KW-0547">Nucleotide-binding</keyword>
<evidence type="ECO:0000256" key="3">
    <source>
        <dbReference type="ARBA" id="ARBA00023150"/>
    </source>
</evidence>
<evidence type="ECO:0000256" key="2">
    <source>
        <dbReference type="ARBA" id="ARBA00022741"/>
    </source>
</evidence>
<dbReference type="Gene3D" id="3.10.20.30">
    <property type="match status" value="1"/>
</dbReference>
<gene>
    <name evidence="6" type="primary">moaD</name>
    <name evidence="6" type="ORF">VIBC2010_02140</name>
</gene>
<dbReference type="Pfam" id="PF02597">
    <property type="entry name" value="ThiS"/>
    <property type="match status" value="1"/>
</dbReference>
<dbReference type="UniPathway" id="UPA00344"/>
<dbReference type="OrthoDB" id="9801945at2"/>
<evidence type="ECO:0000313" key="6">
    <source>
        <dbReference type="EMBL" id="EFP96120.1"/>
    </source>
</evidence>
<dbReference type="NCBIfam" id="NF008347">
    <property type="entry name" value="PRK11130.1"/>
    <property type="match status" value="1"/>
</dbReference>
<evidence type="ECO:0000256" key="4">
    <source>
        <dbReference type="ARBA" id="ARBA00024200"/>
    </source>
</evidence>
<dbReference type="PANTHER" id="PTHR33359">
    <property type="entry name" value="MOLYBDOPTERIN SYNTHASE SULFUR CARRIER SUBUNIT"/>
    <property type="match status" value="1"/>
</dbReference>
<dbReference type="eggNOG" id="COG1977">
    <property type="taxonomic scope" value="Bacteria"/>
</dbReference>
<dbReference type="AlphaFoldDB" id="E3BLD9"/>
<dbReference type="SUPFAM" id="SSF54285">
    <property type="entry name" value="MoaD/ThiS"/>
    <property type="match status" value="1"/>
</dbReference>
<dbReference type="RefSeq" id="WP_009601870.1">
    <property type="nucleotide sequence ID" value="NZ_AEIU01000080.1"/>
</dbReference>
<keyword evidence="7" id="KW-1185">Reference proteome</keyword>
<dbReference type="NCBIfam" id="TIGR01682">
    <property type="entry name" value="moaD"/>
    <property type="match status" value="1"/>
</dbReference>
<dbReference type="PANTHER" id="PTHR33359:SF1">
    <property type="entry name" value="MOLYBDOPTERIN SYNTHASE SULFUR CARRIER SUBUNIT"/>
    <property type="match status" value="1"/>
</dbReference>
<dbReference type="CDD" id="cd00754">
    <property type="entry name" value="Ubl_MoaD"/>
    <property type="match status" value="1"/>
</dbReference>
<dbReference type="InterPro" id="IPR012675">
    <property type="entry name" value="Beta-grasp_dom_sf"/>
</dbReference>
<name>E3BLD9_9VIBR</name>
<dbReference type="InterPro" id="IPR044672">
    <property type="entry name" value="MOCS2A"/>
</dbReference>
<organism evidence="6 7">
    <name type="scientific">Vibrio caribbeanicus ATCC BAA-2122</name>
    <dbReference type="NCBI Taxonomy" id="796620"/>
    <lineage>
        <taxon>Bacteria</taxon>
        <taxon>Pseudomonadati</taxon>
        <taxon>Pseudomonadota</taxon>
        <taxon>Gammaproteobacteria</taxon>
        <taxon>Vibrionales</taxon>
        <taxon>Vibrionaceae</taxon>
        <taxon>Vibrio</taxon>
    </lineage>
</organism>
<protein>
    <recommendedName>
        <fullName evidence="5">Molybdopterin synthase sulfur carrier subunit</fullName>
    </recommendedName>
</protein>
<keyword evidence="3" id="KW-0501">Molybdenum cofactor biosynthesis</keyword>
<dbReference type="EMBL" id="AEIU01000080">
    <property type="protein sequence ID" value="EFP96120.1"/>
    <property type="molecule type" value="Genomic_DNA"/>
</dbReference>
<comment type="caution">
    <text evidence="6">The sequence shown here is derived from an EMBL/GenBank/DDBJ whole genome shotgun (WGS) entry which is preliminary data.</text>
</comment>
<dbReference type="GO" id="GO:0000166">
    <property type="term" value="F:nucleotide binding"/>
    <property type="evidence" value="ECO:0007669"/>
    <property type="project" value="UniProtKB-KW"/>
</dbReference>
<comment type="similarity">
    <text evidence="4">Belongs to the MoaD family.</text>
</comment>
<evidence type="ECO:0000256" key="1">
    <source>
        <dbReference type="ARBA" id="ARBA00005046"/>
    </source>
</evidence>
<proteinExistence type="inferred from homology"/>
<dbReference type="InterPro" id="IPR016155">
    <property type="entry name" value="Mopterin_synth/thiamin_S_b"/>
</dbReference>
<dbReference type="STRING" id="796620.VIBC2010_02140"/>
<evidence type="ECO:0000313" key="7">
    <source>
        <dbReference type="Proteomes" id="UP000002943"/>
    </source>
</evidence>
<dbReference type="InterPro" id="IPR003749">
    <property type="entry name" value="ThiS/MoaD-like"/>
</dbReference>
<comment type="pathway">
    <text evidence="1">Cofactor biosynthesis; molybdopterin biosynthesis.</text>
</comment>
<evidence type="ECO:0000256" key="5">
    <source>
        <dbReference type="ARBA" id="ARBA00024247"/>
    </source>
</evidence>
<reference evidence="6 7" key="1">
    <citation type="journal article" date="2012" name="Int. J. Syst. Evol. Microbiol.">
        <title>Vibrio caribbeanicus sp. nov., isolated from the marine sponge Scleritoderma cyanea.</title>
        <authorList>
            <person name="Hoffmann M."/>
            <person name="Monday S.R."/>
            <person name="Allard M.W."/>
            <person name="Strain E.A."/>
            <person name="Whittaker P."/>
            <person name="Naum M."/>
            <person name="McCarthy P.J."/>
            <person name="Lopez J.V."/>
            <person name="Fischer M."/>
            <person name="Brown E.W."/>
        </authorList>
    </citation>
    <scope>NUCLEOTIDE SEQUENCE [LARGE SCALE GENOMIC DNA]</scope>
    <source>
        <strain evidence="6 7">ATCC BAA-2122</strain>
    </source>
</reference>
<dbReference type="FunFam" id="3.10.20.30:FF:000010">
    <property type="entry name" value="Molybdopterin synthase sulfur carrier subunit"/>
    <property type="match status" value="1"/>
</dbReference>